<keyword evidence="2" id="KW-1185">Reference proteome</keyword>
<comment type="caution">
    <text evidence="1">The sequence shown here is derived from an EMBL/GenBank/DDBJ whole genome shotgun (WGS) entry which is preliminary data.</text>
</comment>
<sequence>ALEALPALALLLRYRSFSVDNQSCVEESGQLGLGSWATFMPEHISKILIHDEAGLPARCGLLHFGGGLSSVPSKWRRRMFPHLLHVESGNSSSGVPIDIWHVLHGKLWLLLLLLWRGAL</sequence>
<accession>A0AAE0FC49</accession>
<proteinExistence type="predicted"/>
<dbReference type="EMBL" id="LGRX02021237">
    <property type="protein sequence ID" value="KAK3256900.1"/>
    <property type="molecule type" value="Genomic_DNA"/>
</dbReference>
<evidence type="ECO:0000313" key="1">
    <source>
        <dbReference type="EMBL" id="KAK3256900.1"/>
    </source>
</evidence>
<name>A0AAE0FC49_9CHLO</name>
<organism evidence="1 2">
    <name type="scientific">Cymbomonas tetramitiformis</name>
    <dbReference type="NCBI Taxonomy" id="36881"/>
    <lineage>
        <taxon>Eukaryota</taxon>
        <taxon>Viridiplantae</taxon>
        <taxon>Chlorophyta</taxon>
        <taxon>Pyramimonadophyceae</taxon>
        <taxon>Pyramimonadales</taxon>
        <taxon>Pyramimonadaceae</taxon>
        <taxon>Cymbomonas</taxon>
    </lineage>
</organism>
<feature type="non-terminal residue" evidence="1">
    <location>
        <position position="1"/>
    </location>
</feature>
<protein>
    <submittedName>
        <fullName evidence="1">Uncharacterized protein</fullName>
    </submittedName>
</protein>
<evidence type="ECO:0000313" key="2">
    <source>
        <dbReference type="Proteomes" id="UP001190700"/>
    </source>
</evidence>
<dbReference type="Proteomes" id="UP001190700">
    <property type="component" value="Unassembled WGS sequence"/>
</dbReference>
<gene>
    <name evidence="1" type="ORF">CYMTET_33987</name>
</gene>
<dbReference type="AlphaFoldDB" id="A0AAE0FC49"/>
<reference evidence="1 2" key="1">
    <citation type="journal article" date="2015" name="Genome Biol. Evol.">
        <title>Comparative Genomics of a Bacterivorous Green Alga Reveals Evolutionary Causalities and Consequences of Phago-Mixotrophic Mode of Nutrition.</title>
        <authorList>
            <person name="Burns J.A."/>
            <person name="Paasch A."/>
            <person name="Narechania A."/>
            <person name="Kim E."/>
        </authorList>
    </citation>
    <scope>NUCLEOTIDE SEQUENCE [LARGE SCALE GENOMIC DNA]</scope>
    <source>
        <strain evidence="1 2">PLY_AMNH</strain>
    </source>
</reference>